<evidence type="ECO:0000256" key="3">
    <source>
        <dbReference type="ARBA" id="ARBA00023237"/>
    </source>
</evidence>
<keyword evidence="2" id="KW-0472">Membrane</keyword>
<dbReference type="PANTHER" id="PTHR37482:SF1">
    <property type="entry name" value="OUTER MEMBRANE PROTEIN ASSEMBLY FACTOR BAME"/>
    <property type="match status" value="1"/>
</dbReference>
<protein>
    <submittedName>
        <fullName evidence="6">Outer membrane lipoprotein OmlA</fullName>
    </submittedName>
</protein>
<accession>K9GZA4</accession>
<evidence type="ECO:0000313" key="7">
    <source>
        <dbReference type="Proteomes" id="UP000009881"/>
    </source>
</evidence>
<comment type="caution">
    <text evidence="6">The sequence shown here is derived from an EMBL/GenBank/DDBJ whole genome shotgun (WGS) entry which is preliminary data.</text>
</comment>
<organism evidence="6 7">
    <name type="scientific">Caenispirillum salinarum AK4</name>
    <dbReference type="NCBI Taxonomy" id="1238182"/>
    <lineage>
        <taxon>Bacteria</taxon>
        <taxon>Pseudomonadati</taxon>
        <taxon>Pseudomonadota</taxon>
        <taxon>Alphaproteobacteria</taxon>
        <taxon>Rhodospirillales</taxon>
        <taxon>Novispirillaceae</taxon>
        <taxon>Caenispirillum</taxon>
    </lineage>
</organism>
<dbReference type="PANTHER" id="PTHR37482">
    <property type="entry name" value="OUTER MEMBRANE PROTEIN ASSEMBLY FACTOR BAME"/>
    <property type="match status" value="1"/>
</dbReference>
<keyword evidence="1 4" id="KW-0732">Signal</keyword>
<feature type="chain" id="PRO_5005687763" evidence="4">
    <location>
        <begin position="30"/>
        <end position="152"/>
    </location>
</feature>
<reference evidence="6 7" key="1">
    <citation type="journal article" date="2013" name="Genome Announc.">
        <title>Draft Genome Sequence of an Alphaproteobacterium, Caenispirillum salinarum AK4(T), Isolated from a Solar Saltern.</title>
        <authorList>
            <person name="Khatri I."/>
            <person name="Singh A."/>
            <person name="Korpole S."/>
            <person name="Pinnaka A.K."/>
            <person name="Subramanian S."/>
        </authorList>
    </citation>
    <scope>NUCLEOTIDE SEQUENCE [LARGE SCALE GENOMIC DNA]</scope>
    <source>
        <strain evidence="6 7">AK4</strain>
    </source>
</reference>
<dbReference type="AlphaFoldDB" id="K9GZA4"/>
<dbReference type="InterPro" id="IPR007450">
    <property type="entry name" value="BamE_dom"/>
</dbReference>
<feature type="domain" description="Outer membrane protein assembly factor BamE" evidence="5">
    <location>
        <begin position="36"/>
        <end position="111"/>
    </location>
</feature>
<dbReference type="GO" id="GO:0030674">
    <property type="term" value="F:protein-macromolecule adaptor activity"/>
    <property type="evidence" value="ECO:0007669"/>
    <property type="project" value="TreeGrafter"/>
</dbReference>
<evidence type="ECO:0000256" key="2">
    <source>
        <dbReference type="ARBA" id="ARBA00023136"/>
    </source>
</evidence>
<sequence length="152" mass="16435">MTSRPRLPLRAAGRVATAVVLAAGLAACAADVNPRGNEPAAEVLSQIEPGTHTQAQVRSMLGSPSTTSTFGDETWYYISAKTTQWAYRSTQELDRQVVAISFAPNGVVKDIQTMDKSAGREVDIVDRETPTPGKDETILQQMLGNLGRFKKE</sequence>
<name>K9GZA4_9PROT</name>
<gene>
    <name evidence="6" type="ORF">C882_3683</name>
</gene>
<dbReference type="PROSITE" id="PS51257">
    <property type="entry name" value="PROKAR_LIPOPROTEIN"/>
    <property type="match status" value="1"/>
</dbReference>
<dbReference type="RefSeq" id="WP_009539791.1">
    <property type="nucleotide sequence ID" value="NZ_ANHY01000006.1"/>
</dbReference>
<dbReference type="OrthoDB" id="7160681at2"/>
<dbReference type="STRING" id="1238182.C882_3683"/>
<dbReference type="InterPro" id="IPR037873">
    <property type="entry name" value="BamE-like"/>
</dbReference>
<dbReference type="GO" id="GO:0051205">
    <property type="term" value="P:protein insertion into membrane"/>
    <property type="evidence" value="ECO:0007669"/>
    <property type="project" value="TreeGrafter"/>
</dbReference>
<dbReference type="Pfam" id="PF04355">
    <property type="entry name" value="BamE"/>
    <property type="match status" value="1"/>
</dbReference>
<feature type="signal peptide" evidence="4">
    <location>
        <begin position="1"/>
        <end position="29"/>
    </location>
</feature>
<evidence type="ECO:0000313" key="6">
    <source>
        <dbReference type="EMBL" id="EKV31310.1"/>
    </source>
</evidence>
<keyword evidence="3" id="KW-0998">Cell outer membrane</keyword>
<dbReference type="InterPro" id="IPR026592">
    <property type="entry name" value="BamE"/>
</dbReference>
<evidence type="ECO:0000256" key="1">
    <source>
        <dbReference type="ARBA" id="ARBA00022729"/>
    </source>
</evidence>
<proteinExistence type="predicted"/>
<dbReference type="Proteomes" id="UP000009881">
    <property type="component" value="Unassembled WGS sequence"/>
</dbReference>
<dbReference type="eggNOG" id="COG2913">
    <property type="taxonomic scope" value="Bacteria"/>
</dbReference>
<dbReference type="Gene3D" id="3.30.1450.10">
    <property type="match status" value="1"/>
</dbReference>
<dbReference type="EMBL" id="ANHY01000006">
    <property type="protein sequence ID" value="EKV31310.1"/>
    <property type="molecule type" value="Genomic_DNA"/>
</dbReference>
<evidence type="ECO:0000256" key="4">
    <source>
        <dbReference type="SAM" id="SignalP"/>
    </source>
</evidence>
<evidence type="ECO:0000259" key="5">
    <source>
        <dbReference type="Pfam" id="PF04355"/>
    </source>
</evidence>
<keyword evidence="6" id="KW-0449">Lipoprotein</keyword>
<keyword evidence="7" id="KW-1185">Reference proteome</keyword>
<dbReference type="GO" id="GO:0043165">
    <property type="term" value="P:Gram-negative-bacterium-type cell outer membrane assembly"/>
    <property type="evidence" value="ECO:0007669"/>
    <property type="project" value="TreeGrafter"/>
</dbReference>
<dbReference type="GO" id="GO:1990063">
    <property type="term" value="C:Bam protein complex"/>
    <property type="evidence" value="ECO:0007669"/>
    <property type="project" value="TreeGrafter"/>
</dbReference>